<feature type="transmembrane region" description="Helical" evidence="1">
    <location>
        <begin position="644"/>
        <end position="664"/>
    </location>
</feature>
<dbReference type="SUPFAM" id="SSF82866">
    <property type="entry name" value="Multidrug efflux transporter AcrB transmembrane domain"/>
    <property type="match status" value="2"/>
</dbReference>
<dbReference type="EMBL" id="CP019239">
    <property type="protein sequence ID" value="APW43100.1"/>
    <property type="molecule type" value="Genomic_DNA"/>
</dbReference>
<evidence type="ECO:0000313" key="3">
    <source>
        <dbReference type="Proteomes" id="UP000186110"/>
    </source>
</evidence>
<sequence>MSLAARWTAPRALALAWLLVVLAIAAHQWSFWRAPALDTDVFALLPQDEQLPAAQLAMQRLAEQGERRVVVALGAADWASAQAAAQRFDAYLATQQVGLRATPTAQGMDQALAFFRPWRDALLTDAQRQQLSGSTPDAWLGRALGRLHGVAGAQPTSWLEDPAGLWPDWWSQRAQLTAARPRDGGLWVHDGGRDWAVLLYETEGSAFRLDGERRWSDALDQAGAAARAGASAADAQALEILQAGVPLHAEAGAAQGSREMNTIGWGSLLAVVLLVWWTFRAVRPVALIAVSLLVGCAAALSVTLLVFGRVHVLTLVFGASLVGVAEDFGIHYFASRLAAPKTERWALMKHLLPGLFLAMVTSVLGYLVLAVVPFPGLRQMALFSAVGMAAAMLTAVCWFPFLDRGPLPGSRLASWIAASLQRWPRLSARQLGSVLAVFTLFCAGGLYRVHVSDDLRQLQSSPAELVRAQIALGRLLQIPSPAQFFVLHGESPEALLQREEALKAALAPQLAQFNTQGERIGLSAISDWVPSAARQADNRRLTASIEAPLLQQLGRQLGEDLQRPAFAAEPLALAQWLQSPVSQGMRAQWLGQVGDDYVSVVLIRGLSQRAQGQALQAAGEQVPGVRWVDRAADVSSLLGRFRSVIGWLLVLGHAVVWVALALRYGRSAWRAWIPTVLASMACVAVQGWLGEPFQLFNLLALMLLLGVGVDYGIFLLEHQGDEQGHAWLAVLMGALSTGLSFGLLALSATPALHAYGLTLLVGLVTVCVLAPFFRLQGKAAPA</sequence>
<feature type="transmembrane region" description="Helical" evidence="1">
    <location>
        <begin position="355"/>
        <end position="374"/>
    </location>
</feature>
<feature type="transmembrane region" description="Helical" evidence="1">
    <location>
        <begin position="286"/>
        <end position="307"/>
    </location>
</feature>
<keyword evidence="3" id="KW-1185">Reference proteome</keyword>
<name>A0A1P8KAU5_9BURK</name>
<dbReference type="RefSeq" id="WP_051391738.1">
    <property type="nucleotide sequence ID" value="NZ_CP019239.1"/>
</dbReference>
<dbReference type="Gene3D" id="1.20.1640.10">
    <property type="entry name" value="Multidrug efflux transporter AcrB transmembrane domain"/>
    <property type="match status" value="2"/>
</dbReference>
<feature type="transmembrane region" description="Helical" evidence="1">
    <location>
        <begin position="313"/>
        <end position="334"/>
    </location>
</feature>
<dbReference type="PANTHER" id="PTHR33406:SF13">
    <property type="entry name" value="MEMBRANE PROTEIN YDFJ"/>
    <property type="match status" value="1"/>
</dbReference>
<evidence type="ECO:0000313" key="2">
    <source>
        <dbReference type="EMBL" id="APW43100.1"/>
    </source>
</evidence>
<dbReference type="eggNOG" id="COG4258">
    <property type="taxonomic scope" value="Bacteria"/>
</dbReference>
<gene>
    <name evidence="2" type="ORF">RS694_11560</name>
</gene>
<dbReference type="InterPro" id="IPR050545">
    <property type="entry name" value="Mycobact_MmpL"/>
</dbReference>
<evidence type="ECO:0008006" key="4">
    <source>
        <dbReference type="Google" id="ProtNLM"/>
    </source>
</evidence>
<feature type="transmembrane region" description="Helical" evidence="1">
    <location>
        <begin position="262"/>
        <end position="279"/>
    </location>
</feature>
<feature type="transmembrane region" description="Helical" evidence="1">
    <location>
        <begin position="380"/>
        <end position="402"/>
    </location>
</feature>
<keyword evidence="1" id="KW-0812">Transmembrane</keyword>
<feature type="transmembrane region" description="Helical" evidence="1">
    <location>
        <begin position="431"/>
        <end position="449"/>
    </location>
</feature>
<dbReference type="AlphaFoldDB" id="A0A1P8KAU5"/>
<feature type="transmembrane region" description="Helical" evidence="1">
    <location>
        <begin position="695"/>
        <end position="714"/>
    </location>
</feature>
<proteinExistence type="predicted"/>
<feature type="transmembrane region" description="Helical" evidence="1">
    <location>
        <begin position="752"/>
        <end position="773"/>
    </location>
</feature>
<protein>
    <recommendedName>
        <fullName evidence="4">Membrane transport protein MMPL domain-containing protein</fullName>
    </recommendedName>
</protein>
<dbReference type="Proteomes" id="UP000186110">
    <property type="component" value="Chromosome"/>
</dbReference>
<dbReference type="GO" id="GO:0005886">
    <property type="term" value="C:plasma membrane"/>
    <property type="evidence" value="ECO:0007669"/>
    <property type="project" value="TreeGrafter"/>
</dbReference>
<dbReference type="STRING" id="1484693.RS694_11560"/>
<accession>A0A1P8KAU5</accession>
<feature type="transmembrane region" description="Helical" evidence="1">
    <location>
        <begin position="726"/>
        <end position="746"/>
    </location>
</feature>
<organism evidence="2 3">
    <name type="scientific">Rhodoferax saidenbachensis</name>
    <dbReference type="NCBI Taxonomy" id="1484693"/>
    <lineage>
        <taxon>Bacteria</taxon>
        <taxon>Pseudomonadati</taxon>
        <taxon>Pseudomonadota</taxon>
        <taxon>Betaproteobacteria</taxon>
        <taxon>Burkholderiales</taxon>
        <taxon>Comamonadaceae</taxon>
        <taxon>Rhodoferax</taxon>
    </lineage>
</organism>
<dbReference type="KEGG" id="rsb:RS694_11560"/>
<keyword evidence="1" id="KW-1133">Transmembrane helix</keyword>
<reference evidence="2 3" key="1">
    <citation type="submission" date="2017-01" db="EMBL/GenBank/DDBJ databases">
        <authorList>
            <person name="Mah S.A."/>
            <person name="Swanson W.J."/>
            <person name="Moy G.W."/>
            <person name="Vacquier V.D."/>
        </authorList>
    </citation>
    <scope>NUCLEOTIDE SEQUENCE [LARGE SCALE GENOMIC DNA]</scope>
    <source>
        <strain evidence="2 3">DSM 22694</strain>
    </source>
</reference>
<keyword evidence="1" id="KW-0472">Membrane</keyword>
<feature type="transmembrane region" description="Helical" evidence="1">
    <location>
        <begin position="671"/>
        <end position="689"/>
    </location>
</feature>
<evidence type="ECO:0000256" key="1">
    <source>
        <dbReference type="SAM" id="Phobius"/>
    </source>
</evidence>
<dbReference type="PANTHER" id="PTHR33406">
    <property type="entry name" value="MEMBRANE PROTEIN MJ1562-RELATED"/>
    <property type="match status" value="1"/>
</dbReference>